<gene>
    <name evidence="2" type="ORF">mMyoMyo1_009576</name>
</gene>
<organism evidence="2 3">
    <name type="scientific">Myotis myotis</name>
    <name type="common">Greater mouse-eared bat</name>
    <name type="synonym">Vespertilio myotis</name>
    <dbReference type="NCBI Taxonomy" id="51298"/>
    <lineage>
        <taxon>Eukaryota</taxon>
        <taxon>Metazoa</taxon>
        <taxon>Chordata</taxon>
        <taxon>Craniata</taxon>
        <taxon>Vertebrata</taxon>
        <taxon>Euteleostomi</taxon>
        <taxon>Mammalia</taxon>
        <taxon>Eutheria</taxon>
        <taxon>Laurasiatheria</taxon>
        <taxon>Chiroptera</taxon>
        <taxon>Yangochiroptera</taxon>
        <taxon>Vespertilionidae</taxon>
        <taxon>Myotis</taxon>
    </lineage>
</organism>
<reference evidence="2 3" key="1">
    <citation type="journal article" date="2020" name="Nature">
        <title>Six reference-quality genomes reveal evolution of bat adaptations.</title>
        <authorList>
            <person name="Jebb D."/>
            <person name="Huang Z."/>
            <person name="Pippel M."/>
            <person name="Hughes G.M."/>
            <person name="Lavrichenko K."/>
            <person name="Devanna P."/>
            <person name="Winkler S."/>
            <person name="Jermiin L.S."/>
            <person name="Skirmuntt E.C."/>
            <person name="Katzourakis A."/>
            <person name="Burkitt-Gray L."/>
            <person name="Ray D.A."/>
            <person name="Sullivan K.A.M."/>
            <person name="Roscito J.G."/>
            <person name="Kirilenko B.M."/>
            <person name="Davalos L.M."/>
            <person name="Corthals A.P."/>
            <person name="Power M.L."/>
            <person name="Jones G."/>
            <person name="Ransome R.D."/>
            <person name="Dechmann D.K.N."/>
            <person name="Locatelli A.G."/>
            <person name="Puechmaille S.J."/>
            <person name="Fedrigo O."/>
            <person name="Jarvis E.D."/>
            <person name="Hiller M."/>
            <person name="Vernes S.C."/>
            <person name="Myers E.W."/>
            <person name="Teeling E.C."/>
        </authorList>
    </citation>
    <scope>NUCLEOTIDE SEQUENCE [LARGE SCALE GENOMIC DNA]</scope>
    <source>
        <strain evidence="2">MMyoMyo1</strain>
        <tissue evidence="2">Flight muscle</tissue>
    </source>
</reference>
<keyword evidence="3" id="KW-1185">Reference proteome</keyword>
<feature type="region of interest" description="Disordered" evidence="1">
    <location>
        <begin position="1"/>
        <end position="26"/>
    </location>
</feature>
<dbReference type="EMBL" id="JABWUV010000002">
    <property type="protein sequence ID" value="KAF6378644.1"/>
    <property type="molecule type" value="Genomic_DNA"/>
</dbReference>
<protein>
    <submittedName>
        <fullName evidence="2">Uncharacterized protein</fullName>
    </submittedName>
</protein>
<evidence type="ECO:0000256" key="1">
    <source>
        <dbReference type="SAM" id="MobiDB-lite"/>
    </source>
</evidence>
<comment type="caution">
    <text evidence="2">The sequence shown here is derived from an EMBL/GenBank/DDBJ whole genome shotgun (WGS) entry which is preliminary data.</text>
</comment>
<feature type="compositionally biased region" description="Basic and acidic residues" evidence="1">
    <location>
        <begin position="15"/>
        <end position="26"/>
    </location>
</feature>
<proteinExistence type="predicted"/>
<accession>A0A7J7ZWU6</accession>
<feature type="region of interest" description="Disordered" evidence="1">
    <location>
        <begin position="101"/>
        <end position="138"/>
    </location>
</feature>
<dbReference type="AlphaFoldDB" id="A0A7J7ZWU6"/>
<sequence length="138" mass="15128">MCLPSPPRQAAKPTEAQKPESPLRRVISDDVRAPVPVGTHWCLGSPGAPPSPRPWWLAGECGIQTVGFLSPQRAILHLCRGLKSEWTEWLRMRVEGACRVEQGEGSHGSRAGEHDIISKRLSNEHAQQLEAPSEPLTS</sequence>
<feature type="compositionally biased region" description="Basic and acidic residues" evidence="1">
    <location>
        <begin position="110"/>
        <end position="123"/>
    </location>
</feature>
<evidence type="ECO:0000313" key="2">
    <source>
        <dbReference type="EMBL" id="KAF6378644.1"/>
    </source>
</evidence>
<dbReference type="Proteomes" id="UP000527355">
    <property type="component" value="Unassembled WGS sequence"/>
</dbReference>
<evidence type="ECO:0000313" key="3">
    <source>
        <dbReference type="Proteomes" id="UP000527355"/>
    </source>
</evidence>
<name>A0A7J7ZWU6_MYOMY</name>